<evidence type="ECO:0000259" key="1">
    <source>
        <dbReference type="PROSITE" id="PS50181"/>
    </source>
</evidence>
<comment type="caution">
    <text evidence="2">The sequence shown here is derived from an EMBL/GenBank/DDBJ whole genome shotgun (WGS) entry which is preliminary data.</text>
</comment>
<dbReference type="PROSITE" id="PS50181">
    <property type="entry name" value="FBOX"/>
    <property type="match status" value="1"/>
</dbReference>
<keyword evidence="3" id="KW-1185">Reference proteome</keyword>
<dbReference type="SUPFAM" id="SSF52058">
    <property type="entry name" value="L domain-like"/>
    <property type="match status" value="1"/>
</dbReference>
<dbReference type="SUPFAM" id="SSF81383">
    <property type="entry name" value="F-box domain"/>
    <property type="match status" value="1"/>
</dbReference>
<dbReference type="Proteomes" id="UP001280121">
    <property type="component" value="Unassembled WGS sequence"/>
</dbReference>
<dbReference type="InterPro" id="IPR053772">
    <property type="entry name" value="At1g61320/At1g61330-like"/>
</dbReference>
<dbReference type="InterPro" id="IPR055357">
    <property type="entry name" value="LRR_At1g61320_AtMIF1"/>
</dbReference>
<dbReference type="Pfam" id="PF23622">
    <property type="entry name" value="LRR_At1g61320_AtMIF1"/>
    <property type="match status" value="1"/>
</dbReference>
<evidence type="ECO:0000313" key="2">
    <source>
        <dbReference type="EMBL" id="KAK2654780.1"/>
    </source>
</evidence>
<dbReference type="InterPro" id="IPR001810">
    <property type="entry name" value="F-box_dom"/>
</dbReference>
<dbReference type="AlphaFoldDB" id="A0AAD9X8C9"/>
<dbReference type="InterPro" id="IPR036047">
    <property type="entry name" value="F-box-like_dom_sf"/>
</dbReference>
<dbReference type="PANTHER" id="PTHR34145">
    <property type="entry name" value="OS02G0105600 PROTEIN"/>
    <property type="match status" value="1"/>
</dbReference>
<dbReference type="Gene3D" id="3.80.10.10">
    <property type="entry name" value="Ribonuclease Inhibitor"/>
    <property type="match status" value="1"/>
</dbReference>
<dbReference type="PANTHER" id="PTHR34145:SF28">
    <property type="entry name" value="F-BOX DOMAIN-CONTAINING PROTEIN"/>
    <property type="match status" value="1"/>
</dbReference>
<protein>
    <recommendedName>
        <fullName evidence="1">F-box domain-containing protein</fullName>
    </recommendedName>
</protein>
<name>A0AAD9X8C9_9ROSI</name>
<feature type="domain" description="F-box" evidence="1">
    <location>
        <begin position="1"/>
        <end position="50"/>
    </location>
</feature>
<proteinExistence type="predicted"/>
<sequence length="313" mass="36525">MDELPDFTIHHIMIYLSAKEVVQTSVLSKKWFNLYVSFAIFDFHELYKWFIGDLSNKNPATFRKNETIRFHKRLNRFTEFVDAFLVRFSNQKLCMQKFRLLIGLLDVEASSFLHDKWIELALRNGVKELDLNVQIYKNAMYTLPWTIFTAASMNALTLEGCKLEHIPEIIRLYSLKCLILNKVAINKEIVQKLTSQCPLLEGLKVSSCVLIVRITISSYRLKKLSISSCIKLKEIEIDTPNLLYFYHSNHPILTPIVNAPCPWELHFKNAIDDLGNKVDLDAQWFLNMKDFLGVSNQIRFLVMDVWSKRVQIA</sequence>
<gene>
    <name evidence="2" type="ORF">Ddye_014636</name>
</gene>
<reference evidence="2" key="1">
    <citation type="journal article" date="2023" name="Plant J.">
        <title>Genome sequences and population genomics provide insights into the demographic history, inbreeding, and mutation load of two 'living fossil' tree species of Dipteronia.</title>
        <authorList>
            <person name="Feng Y."/>
            <person name="Comes H.P."/>
            <person name="Chen J."/>
            <person name="Zhu S."/>
            <person name="Lu R."/>
            <person name="Zhang X."/>
            <person name="Li P."/>
            <person name="Qiu J."/>
            <person name="Olsen K.M."/>
            <person name="Qiu Y."/>
        </authorList>
    </citation>
    <scope>NUCLEOTIDE SEQUENCE</scope>
    <source>
        <strain evidence="2">KIB01</strain>
    </source>
</reference>
<evidence type="ECO:0000313" key="3">
    <source>
        <dbReference type="Proteomes" id="UP001280121"/>
    </source>
</evidence>
<accession>A0AAD9X8C9</accession>
<dbReference type="EMBL" id="JANJYI010000004">
    <property type="protein sequence ID" value="KAK2654780.1"/>
    <property type="molecule type" value="Genomic_DNA"/>
</dbReference>
<dbReference type="InterPro" id="IPR032675">
    <property type="entry name" value="LRR_dom_sf"/>
</dbReference>
<organism evidence="2 3">
    <name type="scientific">Dipteronia dyeriana</name>
    <dbReference type="NCBI Taxonomy" id="168575"/>
    <lineage>
        <taxon>Eukaryota</taxon>
        <taxon>Viridiplantae</taxon>
        <taxon>Streptophyta</taxon>
        <taxon>Embryophyta</taxon>
        <taxon>Tracheophyta</taxon>
        <taxon>Spermatophyta</taxon>
        <taxon>Magnoliopsida</taxon>
        <taxon>eudicotyledons</taxon>
        <taxon>Gunneridae</taxon>
        <taxon>Pentapetalae</taxon>
        <taxon>rosids</taxon>
        <taxon>malvids</taxon>
        <taxon>Sapindales</taxon>
        <taxon>Sapindaceae</taxon>
        <taxon>Hippocastanoideae</taxon>
        <taxon>Acereae</taxon>
        <taxon>Dipteronia</taxon>
    </lineage>
</organism>
<dbReference type="Pfam" id="PF00646">
    <property type="entry name" value="F-box"/>
    <property type="match status" value="1"/>
</dbReference>